<keyword evidence="1" id="KW-0472">Membrane</keyword>
<evidence type="ECO:0000256" key="1">
    <source>
        <dbReference type="SAM" id="Phobius"/>
    </source>
</evidence>
<proteinExistence type="predicted"/>
<keyword evidence="3" id="KW-1185">Reference proteome</keyword>
<keyword evidence="1" id="KW-1133">Transmembrane helix</keyword>
<keyword evidence="1" id="KW-0812">Transmembrane</keyword>
<feature type="transmembrane region" description="Helical" evidence="1">
    <location>
        <begin position="49"/>
        <end position="72"/>
    </location>
</feature>
<comment type="caution">
    <text evidence="2">The sequence shown here is derived from an EMBL/GenBank/DDBJ whole genome shotgun (WGS) entry which is preliminary data.</text>
</comment>
<name>A0ABW5C2F6_9BACI</name>
<dbReference type="EMBL" id="JBHUIK010000007">
    <property type="protein sequence ID" value="MFD2216592.1"/>
    <property type="molecule type" value="Genomic_DNA"/>
</dbReference>
<reference evidence="3" key="1">
    <citation type="journal article" date="2019" name="Int. J. Syst. Evol. Microbiol.">
        <title>The Global Catalogue of Microorganisms (GCM) 10K type strain sequencing project: providing services to taxonomists for standard genome sequencing and annotation.</title>
        <authorList>
            <consortium name="The Broad Institute Genomics Platform"/>
            <consortium name="The Broad Institute Genome Sequencing Center for Infectious Disease"/>
            <person name="Wu L."/>
            <person name="Ma J."/>
        </authorList>
    </citation>
    <scope>NUCLEOTIDE SEQUENCE [LARGE SCALE GENOMIC DNA]</scope>
    <source>
        <strain evidence="3">CGMCC 1.15474</strain>
    </source>
</reference>
<accession>A0ABW5C2F6</accession>
<dbReference type="RefSeq" id="WP_098796804.1">
    <property type="nucleotide sequence ID" value="NZ_CP095551.1"/>
</dbReference>
<evidence type="ECO:0000313" key="2">
    <source>
        <dbReference type="EMBL" id="MFD2216592.1"/>
    </source>
</evidence>
<organism evidence="2 3">
    <name type="scientific">Metabacillus endolithicus</name>
    <dbReference type="NCBI Taxonomy" id="1535204"/>
    <lineage>
        <taxon>Bacteria</taxon>
        <taxon>Bacillati</taxon>
        <taxon>Bacillota</taxon>
        <taxon>Bacilli</taxon>
        <taxon>Bacillales</taxon>
        <taxon>Bacillaceae</taxon>
        <taxon>Metabacillus</taxon>
    </lineage>
</organism>
<sequence length="101" mass="11666">MRTRMPFNTEAERKSIRGVSWRQATYILFAALVYLSIASEILFSGRFTFIVGFVLCALTLPITAPFLILAFLKNGKSGYYYDQHLIFLSKFKKSQTGIWRQ</sequence>
<evidence type="ECO:0000313" key="3">
    <source>
        <dbReference type="Proteomes" id="UP001597318"/>
    </source>
</evidence>
<protein>
    <submittedName>
        <fullName evidence="2">PrgI family protein</fullName>
    </submittedName>
</protein>
<dbReference type="Proteomes" id="UP001597318">
    <property type="component" value="Unassembled WGS sequence"/>
</dbReference>
<gene>
    <name evidence="2" type="ORF">ACFSKK_23235</name>
</gene>
<feature type="transmembrane region" description="Helical" evidence="1">
    <location>
        <begin position="21"/>
        <end position="43"/>
    </location>
</feature>